<name>A0A2R8BBV6_9RHOB</name>
<dbReference type="AlphaFoldDB" id="A0A2R8BBV6"/>
<proteinExistence type="predicted"/>
<gene>
    <name evidence="1" type="ORF">ASD8599_01286</name>
</gene>
<protein>
    <submittedName>
        <fullName evidence="1">Uncharacterized protein</fullName>
    </submittedName>
</protein>
<dbReference type="EMBL" id="OMOR01000001">
    <property type="protein sequence ID" value="SPH20549.1"/>
    <property type="molecule type" value="Genomic_DNA"/>
</dbReference>
<organism evidence="1 2">
    <name type="scientific">Ascidiaceihabitans donghaensis</name>
    <dbReference type="NCBI Taxonomy" id="1510460"/>
    <lineage>
        <taxon>Bacteria</taxon>
        <taxon>Pseudomonadati</taxon>
        <taxon>Pseudomonadota</taxon>
        <taxon>Alphaproteobacteria</taxon>
        <taxon>Rhodobacterales</taxon>
        <taxon>Paracoccaceae</taxon>
        <taxon>Ascidiaceihabitans</taxon>
    </lineage>
</organism>
<accession>A0A2R8BBV6</accession>
<reference evidence="1 2" key="1">
    <citation type="submission" date="2018-03" db="EMBL/GenBank/DDBJ databases">
        <authorList>
            <person name="Keele B.F."/>
        </authorList>
    </citation>
    <scope>NUCLEOTIDE SEQUENCE [LARGE SCALE GENOMIC DNA]</scope>
    <source>
        <strain evidence="1 2">CECT 8599</strain>
    </source>
</reference>
<evidence type="ECO:0000313" key="1">
    <source>
        <dbReference type="EMBL" id="SPH20549.1"/>
    </source>
</evidence>
<evidence type="ECO:0000313" key="2">
    <source>
        <dbReference type="Proteomes" id="UP000244880"/>
    </source>
</evidence>
<sequence>MKTGYGFVSKALGTKAFSAEAACCARPFSLHASNGLMTRGKRRYA</sequence>
<dbReference type="Proteomes" id="UP000244880">
    <property type="component" value="Unassembled WGS sequence"/>
</dbReference>
<keyword evidence="2" id="KW-1185">Reference proteome</keyword>